<evidence type="ECO:0000313" key="2">
    <source>
        <dbReference type="EMBL" id="AXI81134.1"/>
    </source>
</evidence>
<evidence type="ECO:0000313" key="3">
    <source>
        <dbReference type="Proteomes" id="UP000249340"/>
    </source>
</evidence>
<sequence length="293" mass="31664">MPRLSALYVHPLKSARRLSPASAPVEPWGLAGDRRWMLAARDGRFVSQRDHPRLALVRVEPRPDGGLLITAPGAEPLHVDAPSAERGDPLADVHVWGTPFQAAAAGKEADVWFAELLDADLRLVHLDDPRRRPSDPEYAPGGTVSMADGFPLLLTTTASLDALNAHIAADHPGDPVAGAPLPMARFRPNLVVDGTEPWAEDGWRRIRVGEVAFRVVKPCTRCVVTTTDQETGVRGAEPLRALGRHRRFGKGLVFGQNLVPERPPGRIGDVLGTLHLGDPVTVLEEGPRPVPGR</sequence>
<dbReference type="OrthoDB" id="9793178at2"/>
<keyword evidence="3" id="KW-1185">Reference proteome</keyword>
<dbReference type="Pfam" id="PF03476">
    <property type="entry name" value="MOSC_N"/>
    <property type="match status" value="1"/>
</dbReference>
<dbReference type="KEGG" id="stri:C7M71_003490"/>
<organism evidence="2 3">
    <name type="scientific">Peterkaempfera bronchialis</name>
    <dbReference type="NCBI Taxonomy" id="2126346"/>
    <lineage>
        <taxon>Bacteria</taxon>
        <taxon>Bacillati</taxon>
        <taxon>Actinomycetota</taxon>
        <taxon>Actinomycetes</taxon>
        <taxon>Kitasatosporales</taxon>
        <taxon>Streptomycetaceae</taxon>
        <taxon>Peterkaempfera</taxon>
    </lineage>
</organism>
<name>A0A345T579_9ACTN</name>
<protein>
    <submittedName>
        <fullName evidence="2">MOSC domain-containing protein</fullName>
    </submittedName>
</protein>
<gene>
    <name evidence="2" type="ORF">C7M71_003490</name>
</gene>
<dbReference type="InterPro" id="IPR005303">
    <property type="entry name" value="MOCOS_middle"/>
</dbReference>
<accession>A0A345T579</accession>
<feature type="domain" description="MOSC" evidence="1">
    <location>
        <begin position="119"/>
        <end position="283"/>
    </location>
</feature>
<dbReference type="SUPFAM" id="SSF141673">
    <property type="entry name" value="MOSC N-terminal domain-like"/>
    <property type="match status" value="1"/>
</dbReference>
<dbReference type="PROSITE" id="PS51340">
    <property type="entry name" value="MOSC"/>
    <property type="match status" value="1"/>
</dbReference>
<dbReference type="GO" id="GO:0030170">
    <property type="term" value="F:pyridoxal phosphate binding"/>
    <property type="evidence" value="ECO:0007669"/>
    <property type="project" value="InterPro"/>
</dbReference>
<dbReference type="GO" id="GO:0003824">
    <property type="term" value="F:catalytic activity"/>
    <property type="evidence" value="ECO:0007669"/>
    <property type="project" value="InterPro"/>
</dbReference>
<dbReference type="InterPro" id="IPR005302">
    <property type="entry name" value="MoCF_Sase_C"/>
</dbReference>
<reference evidence="3" key="1">
    <citation type="submission" date="2018-07" db="EMBL/GenBank/DDBJ databases">
        <title>Streptacidiphilus bronchialis DSM 106435 chromosome.</title>
        <authorList>
            <person name="Batra D."/>
            <person name="Gulvik C.A."/>
        </authorList>
    </citation>
    <scope>NUCLEOTIDE SEQUENCE [LARGE SCALE GENOMIC DNA]</scope>
    <source>
        <strain evidence="3">DSM 106435</strain>
    </source>
</reference>
<dbReference type="SUPFAM" id="SSF50800">
    <property type="entry name" value="PK beta-barrel domain-like"/>
    <property type="match status" value="1"/>
</dbReference>
<dbReference type="InterPro" id="IPR011037">
    <property type="entry name" value="Pyrv_Knase-like_insert_dom_sf"/>
</dbReference>
<proteinExistence type="predicted"/>
<dbReference type="RefSeq" id="WP_111494143.1">
    <property type="nucleotide sequence ID" value="NZ_CP031264.1"/>
</dbReference>
<dbReference type="PANTHER" id="PTHR14237">
    <property type="entry name" value="MOLYBDOPTERIN COFACTOR SULFURASE MOSC"/>
    <property type="match status" value="1"/>
</dbReference>
<dbReference type="EMBL" id="CP031264">
    <property type="protein sequence ID" value="AXI81134.1"/>
    <property type="molecule type" value="Genomic_DNA"/>
</dbReference>
<dbReference type="Pfam" id="PF03473">
    <property type="entry name" value="MOSC"/>
    <property type="match status" value="1"/>
</dbReference>
<dbReference type="Proteomes" id="UP000249340">
    <property type="component" value="Chromosome"/>
</dbReference>
<evidence type="ECO:0000259" key="1">
    <source>
        <dbReference type="PROSITE" id="PS51340"/>
    </source>
</evidence>
<dbReference type="GO" id="GO:0030151">
    <property type="term" value="F:molybdenum ion binding"/>
    <property type="evidence" value="ECO:0007669"/>
    <property type="project" value="InterPro"/>
</dbReference>
<dbReference type="PANTHER" id="PTHR14237:SF19">
    <property type="entry name" value="MITOCHONDRIAL AMIDOXIME REDUCING COMPONENT 1"/>
    <property type="match status" value="1"/>
</dbReference>
<dbReference type="AlphaFoldDB" id="A0A345T579"/>